<keyword evidence="3" id="KW-1185">Reference proteome</keyword>
<gene>
    <name evidence="2" type="ORF">GPY61_10900</name>
</gene>
<comment type="caution">
    <text evidence="2">The sequence shown here is derived from an EMBL/GenBank/DDBJ whole genome shotgun (WGS) entry which is preliminary data.</text>
</comment>
<feature type="domain" description="Carrier" evidence="1">
    <location>
        <begin position="1"/>
        <end position="77"/>
    </location>
</feature>
<dbReference type="InterPro" id="IPR036736">
    <property type="entry name" value="ACP-like_sf"/>
</dbReference>
<proteinExistence type="predicted"/>
<dbReference type="InterPro" id="IPR009081">
    <property type="entry name" value="PP-bd_ACP"/>
</dbReference>
<sequence>MNVAEFLQDAIVELKDVDESALVPALTFEELELDSLDYVEIQLRIKKKFKVEITPDLFAAGQLKNLGDLYAYIEANQPQAAVA</sequence>
<dbReference type="Gene3D" id="1.10.1200.10">
    <property type="entry name" value="ACP-like"/>
    <property type="match status" value="1"/>
</dbReference>
<dbReference type="Pfam" id="PF00550">
    <property type="entry name" value="PP-binding"/>
    <property type="match status" value="1"/>
</dbReference>
<organism evidence="2 3">
    <name type="scientific">Massilia cellulosiltytica</name>
    <dbReference type="NCBI Taxonomy" id="2683234"/>
    <lineage>
        <taxon>Bacteria</taxon>
        <taxon>Pseudomonadati</taxon>
        <taxon>Pseudomonadota</taxon>
        <taxon>Betaproteobacteria</taxon>
        <taxon>Burkholderiales</taxon>
        <taxon>Oxalobacteraceae</taxon>
        <taxon>Telluria group</taxon>
        <taxon>Massilia</taxon>
    </lineage>
</organism>
<name>A0A7X3K705_9BURK</name>
<dbReference type="AlphaFoldDB" id="A0A7X3K705"/>
<dbReference type="EMBL" id="WSES01000003">
    <property type="protein sequence ID" value="MVW60439.1"/>
    <property type="molecule type" value="Genomic_DNA"/>
</dbReference>
<accession>A0A7X3K705</accession>
<dbReference type="SUPFAM" id="SSF47336">
    <property type="entry name" value="ACP-like"/>
    <property type="match status" value="1"/>
</dbReference>
<evidence type="ECO:0000313" key="3">
    <source>
        <dbReference type="Proteomes" id="UP000443353"/>
    </source>
</evidence>
<dbReference type="Proteomes" id="UP000443353">
    <property type="component" value="Unassembled WGS sequence"/>
</dbReference>
<protein>
    <submittedName>
        <fullName evidence="2">Acyl carrier protein</fullName>
    </submittedName>
</protein>
<reference evidence="2 3" key="1">
    <citation type="submission" date="2019-12" db="EMBL/GenBank/DDBJ databases">
        <authorList>
            <person name="Li C."/>
            <person name="Zhao J."/>
        </authorList>
    </citation>
    <scope>NUCLEOTIDE SEQUENCE [LARGE SCALE GENOMIC DNA]</scope>
    <source>
        <strain evidence="2 3">NEAU-DD11</strain>
    </source>
</reference>
<evidence type="ECO:0000313" key="2">
    <source>
        <dbReference type="EMBL" id="MVW60439.1"/>
    </source>
</evidence>
<dbReference type="PROSITE" id="PS50075">
    <property type="entry name" value="CARRIER"/>
    <property type="match status" value="1"/>
</dbReference>
<dbReference type="RefSeq" id="WP_056127766.1">
    <property type="nucleotide sequence ID" value="NZ_CP168562.1"/>
</dbReference>
<evidence type="ECO:0000259" key="1">
    <source>
        <dbReference type="PROSITE" id="PS50075"/>
    </source>
</evidence>